<dbReference type="PANTHER" id="PTHR21528">
    <property type="entry name" value="DEHYDRODOLICHYL DIPHOSPHATE SYNTHASE COMPLEX SUBUNIT NUS1"/>
    <property type="match status" value="1"/>
</dbReference>
<sequence>MVRPPPSRAASAVFSVLLLLLHVAYGIYSAIVDAIQALPFVLAAADDTPLPSDIQGVRVPQHLAVVFPLAPSKASAYIALARHRTEQQRIRVQDALHDVFRLAAWCAVLGTAELSVYDRDALLWSALAKSRTALDGLPDDVGNVATEACIHVDVHLGQGGAVPPFSLYIAVSDEACAAYRQQGLTLPLRVRLNVLSARDDKPPLVLAANQLTKDADVATLRAAVMQHSVLTSDPDLVVICGRGARPIQLYGFPCWAIRIADLRTLPSWTWLGRWTAAQFLDTLRRYALSEQRYGA</sequence>
<organism evidence="14 15">
    <name type="scientific">Malassezia japonica</name>
    <dbReference type="NCBI Taxonomy" id="223818"/>
    <lineage>
        <taxon>Eukaryota</taxon>
        <taxon>Fungi</taxon>
        <taxon>Dikarya</taxon>
        <taxon>Basidiomycota</taxon>
        <taxon>Ustilaginomycotina</taxon>
        <taxon>Malasseziomycetes</taxon>
        <taxon>Malasseziales</taxon>
        <taxon>Malasseziaceae</taxon>
        <taxon>Malassezia</taxon>
    </lineage>
</organism>
<dbReference type="InterPro" id="IPR036424">
    <property type="entry name" value="UPP_synth-like_sf"/>
</dbReference>
<dbReference type="Gene3D" id="3.40.1180.10">
    <property type="entry name" value="Decaprenyl diphosphate synthase-like"/>
    <property type="match status" value="1"/>
</dbReference>
<reference evidence="14" key="1">
    <citation type="submission" date="2023-03" db="EMBL/GenBank/DDBJ databases">
        <title>Mating type loci evolution in Malassezia.</title>
        <authorList>
            <person name="Coelho M.A."/>
        </authorList>
    </citation>
    <scope>NUCLEOTIDE SEQUENCE</scope>
    <source>
        <strain evidence="14">CBS 9431</strain>
    </source>
</reference>
<comment type="catalytic activity">
    <reaction evidence="12">
        <text>n isopentenyl diphosphate + (2E,6E)-farnesyl diphosphate = a di-trans,poly-cis-polyprenyl diphosphate + n diphosphate</text>
        <dbReference type="Rhea" id="RHEA:53008"/>
        <dbReference type="Rhea" id="RHEA-COMP:19494"/>
        <dbReference type="ChEBI" id="CHEBI:33019"/>
        <dbReference type="ChEBI" id="CHEBI:128769"/>
        <dbReference type="ChEBI" id="CHEBI:136960"/>
        <dbReference type="ChEBI" id="CHEBI:175763"/>
        <dbReference type="EC" id="2.5.1.87"/>
    </reaction>
</comment>
<keyword evidence="7" id="KW-0812">Transmembrane</keyword>
<evidence type="ECO:0000256" key="11">
    <source>
        <dbReference type="ARBA" id="ARBA00023136"/>
    </source>
</evidence>
<feature type="signal peptide" evidence="13">
    <location>
        <begin position="1"/>
        <end position="26"/>
    </location>
</feature>
<protein>
    <recommendedName>
        <fullName evidence="5">ditrans,polycis-polyprenyl diphosphate synthase [(2E,6E)-farnesyldiphosphate specific]</fullName>
        <ecNumber evidence="5">2.5.1.87</ecNumber>
    </recommendedName>
</protein>
<evidence type="ECO:0000256" key="6">
    <source>
        <dbReference type="ARBA" id="ARBA00022679"/>
    </source>
</evidence>
<gene>
    <name evidence="14" type="ORF">MJAP1_001296</name>
</gene>
<dbReference type="GeneID" id="85224945"/>
<name>A0AAF0F088_9BASI</name>
<keyword evidence="8" id="KW-0256">Endoplasmic reticulum</keyword>
<dbReference type="GO" id="GO:0045547">
    <property type="term" value="F:ditrans,polycis-polyprenyl diphosphate synthase [(2E,6E)-farnesyl diphosphate specific] activity"/>
    <property type="evidence" value="ECO:0007669"/>
    <property type="project" value="UniProtKB-EC"/>
</dbReference>
<keyword evidence="15" id="KW-1185">Reference proteome</keyword>
<keyword evidence="11" id="KW-0472">Membrane</keyword>
<keyword evidence="6 14" id="KW-0808">Transferase</keyword>
<keyword evidence="10" id="KW-1133">Transmembrane helix</keyword>
<evidence type="ECO:0000256" key="10">
    <source>
        <dbReference type="ARBA" id="ARBA00022989"/>
    </source>
</evidence>
<evidence type="ECO:0000256" key="7">
    <source>
        <dbReference type="ARBA" id="ARBA00022692"/>
    </source>
</evidence>
<comment type="subcellular location">
    <subcellularLocation>
        <location evidence="2">Endoplasmic reticulum membrane</location>
    </subcellularLocation>
</comment>
<dbReference type="AlphaFoldDB" id="A0AAF0F088"/>
<evidence type="ECO:0000256" key="2">
    <source>
        <dbReference type="ARBA" id="ARBA00004586"/>
    </source>
</evidence>
<keyword evidence="13" id="KW-0732">Signal</keyword>
<dbReference type="SUPFAM" id="SSF64005">
    <property type="entry name" value="Undecaprenyl diphosphate synthase"/>
    <property type="match status" value="1"/>
</dbReference>
<evidence type="ECO:0000256" key="5">
    <source>
        <dbReference type="ARBA" id="ARBA00012596"/>
    </source>
</evidence>
<dbReference type="PANTHER" id="PTHR21528:SF0">
    <property type="entry name" value="DEHYDRODOLICHYL DIPHOSPHATE SYNTHASE COMPLEX SUBUNIT NUS1"/>
    <property type="match status" value="1"/>
</dbReference>
<comment type="cofactor">
    <cofactor evidence="1">
        <name>Mg(2+)</name>
        <dbReference type="ChEBI" id="CHEBI:18420"/>
    </cofactor>
</comment>
<evidence type="ECO:0000313" key="14">
    <source>
        <dbReference type="EMBL" id="WFD38345.1"/>
    </source>
</evidence>
<accession>A0AAF0F088</accession>
<feature type="chain" id="PRO_5041915345" description="ditrans,polycis-polyprenyl diphosphate synthase [(2E,6E)-farnesyldiphosphate specific]" evidence="13">
    <location>
        <begin position="27"/>
        <end position="295"/>
    </location>
</feature>
<evidence type="ECO:0000256" key="1">
    <source>
        <dbReference type="ARBA" id="ARBA00001946"/>
    </source>
</evidence>
<evidence type="ECO:0000256" key="3">
    <source>
        <dbReference type="ARBA" id="ARBA00004922"/>
    </source>
</evidence>
<evidence type="ECO:0000256" key="9">
    <source>
        <dbReference type="ARBA" id="ARBA00022842"/>
    </source>
</evidence>
<proteinExistence type="inferred from homology"/>
<dbReference type="RefSeq" id="XP_060121242.1">
    <property type="nucleotide sequence ID" value="XM_060265259.1"/>
</dbReference>
<dbReference type="EMBL" id="CP119959">
    <property type="protein sequence ID" value="WFD38345.1"/>
    <property type="molecule type" value="Genomic_DNA"/>
</dbReference>
<keyword evidence="9" id="KW-0460">Magnesium</keyword>
<evidence type="ECO:0000256" key="13">
    <source>
        <dbReference type="SAM" id="SignalP"/>
    </source>
</evidence>
<evidence type="ECO:0000256" key="12">
    <source>
        <dbReference type="ARBA" id="ARBA00047353"/>
    </source>
</evidence>
<evidence type="ECO:0000313" key="15">
    <source>
        <dbReference type="Proteomes" id="UP001217754"/>
    </source>
</evidence>
<dbReference type="GO" id="GO:0005789">
    <property type="term" value="C:endoplasmic reticulum membrane"/>
    <property type="evidence" value="ECO:0007669"/>
    <property type="project" value="UniProtKB-SubCell"/>
</dbReference>
<comment type="similarity">
    <text evidence="4">Belongs to the UPP synthase family.</text>
</comment>
<dbReference type="InterPro" id="IPR038887">
    <property type="entry name" value="Nus1/NgBR"/>
</dbReference>
<evidence type="ECO:0000256" key="4">
    <source>
        <dbReference type="ARBA" id="ARBA00005432"/>
    </source>
</evidence>
<dbReference type="Proteomes" id="UP001217754">
    <property type="component" value="Chromosome 2"/>
</dbReference>
<evidence type="ECO:0000256" key="8">
    <source>
        <dbReference type="ARBA" id="ARBA00022824"/>
    </source>
</evidence>
<dbReference type="EC" id="2.5.1.87" evidence="5"/>
<dbReference type="GO" id="GO:1904423">
    <property type="term" value="C:dehydrodolichyl diphosphate synthase complex"/>
    <property type="evidence" value="ECO:0007669"/>
    <property type="project" value="InterPro"/>
</dbReference>
<comment type="pathway">
    <text evidence="3">Protein modification; protein glycosylation.</text>
</comment>